<keyword evidence="1" id="KW-0732">Signal</keyword>
<proteinExistence type="predicted"/>
<gene>
    <name evidence="3" type="primary">LOC112046862</name>
</gene>
<dbReference type="Proteomes" id="UP001652582">
    <property type="component" value="Chromosome 22"/>
</dbReference>
<dbReference type="GeneID" id="112046862"/>
<evidence type="ECO:0000256" key="1">
    <source>
        <dbReference type="SAM" id="SignalP"/>
    </source>
</evidence>
<name>A0ABM3LZ96_BICAN</name>
<reference evidence="3" key="1">
    <citation type="submission" date="2025-08" db="UniProtKB">
        <authorList>
            <consortium name="RefSeq"/>
        </authorList>
    </citation>
    <scope>IDENTIFICATION</scope>
</reference>
<feature type="chain" id="PRO_5047473599" evidence="1">
    <location>
        <begin position="20"/>
        <end position="167"/>
    </location>
</feature>
<evidence type="ECO:0000313" key="3">
    <source>
        <dbReference type="RefSeq" id="XP_052744383.1"/>
    </source>
</evidence>
<sequence length="167" mass="19132">MRPLTLGFIFLTVIAFAHQEPIESLNHVLVYPMEPGTKKTKREVTAVKSQQNEFNQFVEEKLIQLTQALEHLVKLAQTNENTIKELIITISSNYEKPKLPEKIEVQHKTRRSNIVKNDPPIVRFGRNVPKYGMFFKDLILAELRNDEEPVAVAEHVLSTSKNEVSGL</sequence>
<dbReference type="RefSeq" id="XP_052744383.1">
    <property type="nucleotide sequence ID" value="XM_052888423.1"/>
</dbReference>
<keyword evidence="2" id="KW-1185">Reference proteome</keyword>
<feature type="signal peptide" evidence="1">
    <location>
        <begin position="1"/>
        <end position="19"/>
    </location>
</feature>
<organism evidence="2 3">
    <name type="scientific">Bicyclus anynana</name>
    <name type="common">Squinting bush brown butterfly</name>
    <dbReference type="NCBI Taxonomy" id="110368"/>
    <lineage>
        <taxon>Eukaryota</taxon>
        <taxon>Metazoa</taxon>
        <taxon>Ecdysozoa</taxon>
        <taxon>Arthropoda</taxon>
        <taxon>Hexapoda</taxon>
        <taxon>Insecta</taxon>
        <taxon>Pterygota</taxon>
        <taxon>Neoptera</taxon>
        <taxon>Endopterygota</taxon>
        <taxon>Lepidoptera</taxon>
        <taxon>Glossata</taxon>
        <taxon>Ditrysia</taxon>
        <taxon>Papilionoidea</taxon>
        <taxon>Nymphalidae</taxon>
        <taxon>Satyrinae</taxon>
        <taxon>Satyrini</taxon>
        <taxon>Mycalesina</taxon>
        <taxon>Bicyclus</taxon>
    </lineage>
</organism>
<protein>
    <submittedName>
        <fullName evidence="3">Uncharacterized protein LOC112046862</fullName>
    </submittedName>
</protein>
<accession>A0ABM3LZ96</accession>
<evidence type="ECO:0000313" key="2">
    <source>
        <dbReference type="Proteomes" id="UP001652582"/>
    </source>
</evidence>